<dbReference type="PANTHER" id="PTHR46637:SF1">
    <property type="entry name" value="BLL5188 PROTEIN"/>
    <property type="match status" value="1"/>
</dbReference>
<dbReference type="NCBIfam" id="NF033580">
    <property type="entry name" value="transpos_IS5_3"/>
    <property type="match status" value="1"/>
</dbReference>
<keyword evidence="1" id="KW-0812">Transmembrane</keyword>
<feature type="transmembrane region" description="Helical" evidence="1">
    <location>
        <begin position="236"/>
        <end position="253"/>
    </location>
</feature>
<evidence type="ECO:0000259" key="3">
    <source>
        <dbReference type="Pfam" id="PF13340"/>
    </source>
</evidence>
<dbReference type="InterPro" id="IPR025161">
    <property type="entry name" value="IS402-like_dom"/>
</dbReference>
<sequence>MKQRQLTWLSDAEWARIEPLLPRGRKGAHRVDDRRVISGIVHMLKSGARWRDCPPEYGPYTTIYNRFNRWSRQGIWLGMFEALTGHNGIWGTVALDATHIKAHRSAGGAKGGPFAQAIGISRGGRTSKLHGLTDAQGRPRLLMVSAGNINDMTMAGAVIEKAAGRFDRLIADRGYDTNAIRAAITAQGAQVVIPSTASRRAPIPYDRDAYKARNLVERLWCRLKDWRRIATRYDKLARNFLAAALIPAAITYWCN</sequence>
<keyword evidence="1" id="KW-1133">Transmembrane helix</keyword>
<dbReference type="Pfam" id="PF01609">
    <property type="entry name" value="DDE_Tnp_1"/>
    <property type="match status" value="1"/>
</dbReference>
<evidence type="ECO:0000256" key="1">
    <source>
        <dbReference type="SAM" id="Phobius"/>
    </source>
</evidence>
<feature type="domain" description="Insertion element IS402-like" evidence="3">
    <location>
        <begin position="9"/>
        <end position="78"/>
    </location>
</feature>
<keyword evidence="5" id="KW-1185">Reference proteome</keyword>
<organism evidence="4 5">
    <name type="scientific">Devosia salina</name>
    <dbReference type="NCBI Taxonomy" id="2860336"/>
    <lineage>
        <taxon>Bacteria</taxon>
        <taxon>Pseudomonadati</taxon>
        <taxon>Pseudomonadota</taxon>
        <taxon>Alphaproteobacteria</taxon>
        <taxon>Hyphomicrobiales</taxon>
        <taxon>Devosiaceae</taxon>
        <taxon>Devosia</taxon>
    </lineage>
</organism>
<protein>
    <submittedName>
        <fullName evidence="4">IS5 family transposase</fullName>
    </submittedName>
</protein>
<accession>A0ABX8WFD4</accession>
<dbReference type="EMBL" id="CP080590">
    <property type="protein sequence ID" value="QYO76344.1"/>
    <property type="molecule type" value="Genomic_DNA"/>
</dbReference>
<feature type="domain" description="Transposase IS4-like" evidence="2">
    <location>
        <begin position="93"/>
        <end position="250"/>
    </location>
</feature>
<proteinExistence type="predicted"/>
<gene>
    <name evidence="4" type="ORF">K1X15_17315</name>
</gene>
<keyword evidence="1" id="KW-0472">Membrane</keyword>
<dbReference type="PANTHER" id="PTHR46637">
    <property type="entry name" value="TIS1421-TRANSPOSASE PROTEIN A"/>
    <property type="match status" value="1"/>
</dbReference>
<reference evidence="4 5" key="1">
    <citation type="submission" date="2021-08" db="EMBL/GenBank/DDBJ databases">
        <title>Devosia salina sp. nov., isolated from the South China Sea sediment.</title>
        <authorList>
            <person name="Zhou Z."/>
        </authorList>
    </citation>
    <scope>NUCLEOTIDE SEQUENCE [LARGE SCALE GENOMIC DNA]</scope>
    <source>
        <strain evidence="4 5">SCS-3</strain>
    </source>
</reference>
<dbReference type="InterPro" id="IPR002559">
    <property type="entry name" value="Transposase_11"/>
</dbReference>
<evidence type="ECO:0000313" key="5">
    <source>
        <dbReference type="Proteomes" id="UP000825799"/>
    </source>
</evidence>
<name>A0ABX8WFD4_9HYPH</name>
<evidence type="ECO:0000259" key="2">
    <source>
        <dbReference type="Pfam" id="PF01609"/>
    </source>
</evidence>
<dbReference type="Proteomes" id="UP000825799">
    <property type="component" value="Chromosome"/>
</dbReference>
<dbReference type="InterPro" id="IPR052909">
    <property type="entry name" value="Transposase_6_like"/>
</dbReference>
<dbReference type="Pfam" id="PF13340">
    <property type="entry name" value="DUF4096"/>
    <property type="match status" value="1"/>
</dbReference>
<evidence type="ECO:0000313" key="4">
    <source>
        <dbReference type="EMBL" id="QYO76344.1"/>
    </source>
</evidence>